<evidence type="ECO:0008006" key="3">
    <source>
        <dbReference type="Google" id="ProtNLM"/>
    </source>
</evidence>
<dbReference type="STRING" id="47427.A0A2H3D9A3"/>
<dbReference type="AlphaFoldDB" id="A0A2H3D9A3"/>
<dbReference type="Proteomes" id="UP000217790">
    <property type="component" value="Unassembled WGS sequence"/>
</dbReference>
<dbReference type="PANTHER" id="PTHR12197">
    <property type="entry name" value="HISTONE-LYSINE N-METHYLTRANSFERASE SMYD"/>
    <property type="match status" value="1"/>
</dbReference>
<gene>
    <name evidence="1" type="ORF">ARMGADRAFT_1081263</name>
</gene>
<accession>A0A2H3D9A3</accession>
<name>A0A2H3D9A3_ARMGA</name>
<protein>
    <recommendedName>
        <fullName evidence="3">SET domain-containing protein</fullName>
    </recommendedName>
</protein>
<dbReference type="Gene3D" id="2.170.270.10">
    <property type="entry name" value="SET domain"/>
    <property type="match status" value="1"/>
</dbReference>
<sequence length="182" mass="20381">MRPYKSFWTFSNLVGAAGLRPLRQSPQAPILPLRPGSYLPNVCRKWNTASFSMQIRAARDIEECEELMTAYCAILKPAAKRQTNLAAYDFKCTCVACLDPRSPMQGEGGRRLARPRIEDARRDGRGWYTSLYHKVTLYRLVTACAYMGDKDKALMYGRNFESNGVGKTGGTSGLPLISFPQN</sequence>
<proteinExistence type="predicted"/>
<dbReference type="SUPFAM" id="SSF82199">
    <property type="entry name" value="SET domain"/>
    <property type="match status" value="1"/>
</dbReference>
<dbReference type="OrthoDB" id="5945798at2759"/>
<reference evidence="2" key="1">
    <citation type="journal article" date="2017" name="Nat. Ecol. Evol.">
        <title>Genome expansion and lineage-specific genetic innovations in the forest pathogenic fungi Armillaria.</title>
        <authorList>
            <person name="Sipos G."/>
            <person name="Prasanna A.N."/>
            <person name="Walter M.C."/>
            <person name="O'Connor E."/>
            <person name="Balint B."/>
            <person name="Krizsan K."/>
            <person name="Kiss B."/>
            <person name="Hess J."/>
            <person name="Varga T."/>
            <person name="Slot J."/>
            <person name="Riley R."/>
            <person name="Boka B."/>
            <person name="Rigling D."/>
            <person name="Barry K."/>
            <person name="Lee J."/>
            <person name="Mihaltcheva S."/>
            <person name="LaButti K."/>
            <person name="Lipzen A."/>
            <person name="Waldron R."/>
            <person name="Moloney N.M."/>
            <person name="Sperisen C."/>
            <person name="Kredics L."/>
            <person name="Vagvoelgyi C."/>
            <person name="Patrignani A."/>
            <person name="Fitzpatrick D."/>
            <person name="Nagy I."/>
            <person name="Doyle S."/>
            <person name="Anderson J.B."/>
            <person name="Grigoriev I.V."/>
            <person name="Gueldener U."/>
            <person name="Muensterkoetter M."/>
            <person name="Nagy L.G."/>
        </authorList>
    </citation>
    <scope>NUCLEOTIDE SEQUENCE [LARGE SCALE GENOMIC DNA]</scope>
    <source>
        <strain evidence="2">Ar21-2</strain>
    </source>
</reference>
<dbReference type="PANTHER" id="PTHR12197:SF251">
    <property type="entry name" value="EG:BACR7C10.4 PROTEIN"/>
    <property type="match status" value="1"/>
</dbReference>
<organism evidence="1 2">
    <name type="scientific">Armillaria gallica</name>
    <name type="common">Bulbous honey fungus</name>
    <name type="synonym">Armillaria bulbosa</name>
    <dbReference type="NCBI Taxonomy" id="47427"/>
    <lineage>
        <taxon>Eukaryota</taxon>
        <taxon>Fungi</taxon>
        <taxon>Dikarya</taxon>
        <taxon>Basidiomycota</taxon>
        <taxon>Agaricomycotina</taxon>
        <taxon>Agaricomycetes</taxon>
        <taxon>Agaricomycetidae</taxon>
        <taxon>Agaricales</taxon>
        <taxon>Marasmiineae</taxon>
        <taxon>Physalacriaceae</taxon>
        <taxon>Armillaria</taxon>
    </lineage>
</organism>
<dbReference type="EMBL" id="KZ293660">
    <property type="protein sequence ID" value="PBK91845.1"/>
    <property type="molecule type" value="Genomic_DNA"/>
</dbReference>
<keyword evidence="2" id="KW-1185">Reference proteome</keyword>
<dbReference type="InParanoid" id="A0A2H3D9A3"/>
<dbReference type="GO" id="GO:0005634">
    <property type="term" value="C:nucleus"/>
    <property type="evidence" value="ECO:0007669"/>
    <property type="project" value="TreeGrafter"/>
</dbReference>
<evidence type="ECO:0000313" key="2">
    <source>
        <dbReference type="Proteomes" id="UP000217790"/>
    </source>
</evidence>
<evidence type="ECO:0000313" key="1">
    <source>
        <dbReference type="EMBL" id="PBK91845.1"/>
    </source>
</evidence>
<dbReference type="InterPro" id="IPR050869">
    <property type="entry name" value="H3K4_H4K5_MeTrfase"/>
</dbReference>
<dbReference type="InterPro" id="IPR046341">
    <property type="entry name" value="SET_dom_sf"/>
</dbReference>